<reference evidence="4" key="1">
    <citation type="journal article" date="2019" name="Int. J. Syst. Evol. Microbiol.">
        <title>The Global Catalogue of Microorganisms (GCM) 10K type strain sequencing project: providing services to taxonomists for standard genome sequencing and annotation.</title>
        <authorList>
            <consortium name="The Broad Institute Genomics Platform"/>
            <consortium name="The Broad Institute Genome Sequencing Center for Infectious Disease"/>
            <person name="Wu L."/>
            <person name="Ma J."/>
        </authorList>
    </citation>
    <scope>NUCLEOTIDE SEQUENCE [LARGE SCALE GENOMIC DNA]</scope>
    <source>
        <strain evidence="4">JCM 16702</strain>
    </source>
</reference>
<feature type="compositionally biased region" description="Basic and acidic residues" evidence="1">
    <location>
        <begin position="866"/>
        <end position="878"/>
    </location>
</feature>
<name>A0ABP7WWN5_9ACTN</name>
<keyword evidence="4" id="KW-1185">Reference proteome</keyword>
<organism evidence="3 4">
    <name type="scientific">Actinomadura miaoliensis</name>
    <dbReference type="NCBI Taxonomy" id="430685"/>
    <lineage>
        <taxon>Bacteria</taxon>
        <taxon>Bacillati</taxon>
        <taxon>Actinomycetota</taxon>
        <taxon>Actinomycetes</taxon>
        <taxon>Streptosporangiales</taxon>
        <taxon>Thermomonosporaceae</taxon>
        <taxon>Actinomadura</taxon>
    </lineage>
</organism>
<dbReference type="InterPro" id="IPR027417">
    <property type="entry name" value="P-loop_NTPase"/>
</dbReference>
<dbReference type="InterPro" id="IPR024385">
    <property type="entry name" value="DUF3854"/>
</dbReference>
<dbReference type="EMBL" id="BAAAZG010000058">
    <property type="protein sequence ID" value="GAA4098793.1"/>
    <property type="molecule type" value="Genomic_DNA"/>
</dbReference>
<accession>A0ABP7WWN5</accession>
<comment type="caution">
    <text evidence="3">The sequence shown here is derived from an EMBL/GenBank/DDBJ whole genome shotgun (WGS) entry which is preliminary data.</text>
</comment>
<evidence type="ECO:0000259" key="2">
    <source>
        <dbReference type="Pfam" id="PF12965"/>
    </source>
</evidence>
<protein>
    <recommendedName>
        <fullName evidence="2">DUF3854 domain-containing protein</fullName>
    </recommendedName>
</protein>
<feature type="compositionally biased region" description="Basic and acidic residues" evidence="1">
    <location>
        <begin position="809"/>
        <end position="821"/>
    </location>
</feature>
<evidence type="ECO:0000313" key="4">
    <source>
        <dbReference type="Proteomes" id="UP001500683"/>
    </source>
</evidence>
<sequence>MSHYGAAIFPQHAALLEASAISSEVARARGYVSVDTKKRLENAGFERYQRSVPGLLIPLRRADGSVWGYQYRPDTPRTTPAGNTIKYETPKGQRNGIDVPIGIKDVIGDPSVPLWVTEGSRKADAAVSAGLACVSLSGVWGWRGSSAQGGKRAVPDWHDIALNGRRVVLAFDSDAMTKQQVHHALGQLAEYLASKGADVQYLHLPQDDDGKTGLDDYIAAHGADGLAALIRPDLPMMQTSLPSAGTGEATETRPAADRPADVADSASDQGRGPSQASILVKIARGRFELFMSDDGRPYAVAKNGPNIALPLRGRAGLRSLLAKIYADEQGGAVPSQSALADAMTVLEGVAQTAEPRTPHLRVARDGERVVIDLGTTDGRCVVVGPDGWERCPRSPVLFRRSGAMKSLPDPVSDGDGLARLGELLNVDTDSFRLLVAWLAAAFIPDLPHPILAFRGEQGTGKSKSAQMVIGIIDPSGAPKRTAPRDVKSWATQAFNSWGLCLDNVSYIPDWLSDALCRAVTGDGIVDRALYTDDDVVVLEFRRVLALTTIDAGALAGDLAERLLTIELSLIKDSERREEAELDRAFADAHAAILASLFDLLAQVLKALPDVRLTERPRMADFARVLAAVDHITGWSTLKHYTDGARNAVADVLEGEPFAQAVVELVCEAGPDGVKLTAQQILDTVRTPERLPKKWPRDATRAGGQLKRLAPALRTIGVEFTEKRDGRGRFYVLTASEELRNNRAESPGIEGASERHQRHQTPPKGALTSGNNGDAEQVTLASHGRGSGGAGDAGDAGGDAGPMSASPRHGRADQGKQARGDADDASDAETQSLSKDATPALGTIGECAGCGGPMRIIAPGQTCHPNDNCERQARDRGAA</sequence>
<dbReference type="SUPFAM" id="SSF52540">
    <property type="entry name" value="P-loop containing nucleoside triphosphate hydrolases"/>
    <property type="match status" value="1"/>
</dbReference>
<feature type="compositionally biased region" description="Basic and acidic residues" evidence="1">
    <location>
        <begin position="250"/>
        <end position="261"/>
    </location>
</feature>
<dbReference type="Pfam" id="PF12965">
    <property type="entry name" value="DUF3854"/>
    <property type="match status" value="1"/>
</dbReference>
<feature type="region of interest" description="Disordered" evidence="1">
    <location>
        <begin position="238"/>
        <end position="275"/>
    </location>
</feature>
<evidence type="ECO:0000313" key="3">
    <source>
        <dbReference type="EMBL" id="GAA4098793.1"/>
    </source>
</evidence>
<feature type="compositionally biased region" description="Gly residues" evidence="1">
    <location>
        <begin position="784"/>
        <end position="799"/>
    </location>
</feature>
<proteinExistence type="predicted"/>
<gene>
    <name evidence="3" type="ORF">GCM10022214_74290</name>
</gene>
<feature type="domain" description="DUF3854" evidence="2">
    <location>
        <begin position="105"/>
        <end position="224"/>
    </location>
</feature>
<dbReference type="Proteomes" id="UP001500683">
    <property type="component" value="Unassembled WGS sequence"/>
</dbReference>
<feature type="region of interest" description="Disordered" evidence="1">
    <location>
        <begin position="741"/>
        <end position="878"/>
    </location>
</feature>
<evidence type="ECO:0000256" key="1">
    <source>
        <dbReference type="SAM" id="MobiDB-lite"/>
    </source>
</evidence>
<dbReference type="RefSeq" id="WP_344956955.1">
    <property type="nucleotide sequence ID" value="NZ_BAAAZG010000058.1"/>
</dbReference>